<reference evidence="3 4" key="2">
    <citation type="submission" date="2019-10" db="EMBL/GenBank/DDBJ databases">
        <title>Genome Sequences from Six Type Strain Members of the Archaeal Family Sulfolobaceae: Acidianus ambivalens, Acidianus infernus, Metallosphaera prunae, Stygiolobus azoricus, Sulfolobus metallicus, and Sulfurisphaera ohwakuensis.</title>
        <authorList>
            <person name="Counts J.A."/>
            <person name="Kelly R.M."/>
        </authorList>
    </citation>
    <scope>NUCLEOTIDE SEQUENCE [LARGE SCALE GENOMIC DNA]</scope>
    <source>
        <strain evidence="3 4">LEI 10</strain>
    </source>
</reference>
<dbReference type="Pfam" id="PF07935">
    <property type="entry name" value="SSV1_ORF_D-335"/>
    <property type="match status" value="1"/>
</dbReference>
<accession>A0A650CYA8</accession>
<evidence type="ECO:0000313" key="5">
    <source>
        <dbReference type="Proteomes" id="UP000474054"/>
    </source>
</evidence>
<dbReference type="Proteomes" id="UP000426328">
    <property type="component" value="Chromosome"/>
</dbReference>
<dbReference type="GeneID" id="42778491"/>
<evidence type="ECO:0000313" key="2">
    <source>
        <dbReference type="EMBL" id="MQL55418.1"/>
    </source>
</evidence>
<keyword evidence="4" id="KW-1185">Reference proteome</keyword>
<dbReference type="EMBL" id="CP045482">
    <property type="protein sequence ID" value="QGR22823.1"/>
    <property type="molecule type" value="Genomic_DNA"/>
</dbReference>
<sequence length="71" mass="8236">MTEIIRTDKFSIRENKGRYYVYYIDHLKPKLRYLYVGPLDKIIETYIAVGGCAPTVRVRGFEPRMAFASGS</sequence>
<evidence type="ECO:0000259" key="1">
    <source>
        <dbReference type="Pfam" id="PF07935"/>
    </source>
</evidence>
<evidence type="ECO:0000313" key="3">
    <source>
        <dbReference type="EMBL" id="QGR22823.1"/>
    </source>
</evidence>
<reference evidence="2 5" key="1">
    <citation type="submission" date="2019-10" db="EMBL/GenBank/DDBJ databases">
        <title>Comparative genomics of sulfur disproportionating microorganisms.</title>
        <authorList>
            <person name="Ward L.M."/>
            <person name="Bertran E."/>
            <person name="Johnston D."/>
        </authorList>
    </citation>
    <scope>NUCLEOTIDE SEQUENCE [LARGE SCALE GENOMIC DNA]</scope>
    <source>
        <strain evidence="2 5">DSM 3772</strain>
    </source>
</reference>
<dbReference type="AlphaFoldDB" id="A0A650CYA8"/>
<protein>
    <recommendedName>
        <fullName evidence="1">ORF D-335-like domain-containing protein</fullName>
    </recommendedName>
</protein>
<dbReference type="KEGG" id="aamb:D1866_02095"/>
<organism evidence="3 4">
    <name type="scientific">Acidianus ambivalens</name>
    <name type="common">Desulfurolobus ambivalens</name>
    <dbReference type="NCBI Taxonomy" id="2283"/>
    <lineage>
        <taxon>Archaea</taxon>
        <taxon>Thermoproteota</taxon>
        <taxon>Thermoprotei</taxon>
        <taxon>Sulfolobales</taxon>
        <taxon>Sulfolobaceae</taxon>
        <taxon>Acidianus</taxon>
    </lineage>
</organism>
<dbReference type="InterPro" id="IPR012922">
    <property type="entry name" value="ORF_D-335"/>
</dbReference>
<name>A0A650CYA8_ACIAM</name>
<feature type="domain" description="ORF D-335-like" evidence="1">
    <location>
        <begin position="10"/>
        <end position="65"/>
    </location>
</feature>
<proteinExistence type="predicted"/>
<dbReference type="RefSeq" id="WP_152941444.1">
    <property type="nucleotide sequence ID" value="NZ_CP045482.1"/>
</dbReference>
<gene>
    <name evidence="3" type="ORF">D1866_02095</name>
    <name evidence="2" type="ORF">GFB69_06560</name>
</gene>
<evidence type="ECO:0000313" key="4">
    <source>
        <dbReference type="Proteomes" id="UP000426328"/>
    </source>
</evidence>
<dbReference type="EMBL" id="WHYS01000001">
    <property type="protein sequence ID" value="MQL55418.1"/>
    <property type="molecule type" value="Genomic_DNA"/>
</dbReference>
<dbReference type="Proteomes" id="UP000474054">
    <property type="component" value="Unassembled WGS sequence"/>
</dbReference>